<protein>
    <recommendedName>
        <fullName evidence="3">Phage tail protein</fullName>
    </recommendedName>
</protein>
<dbReference type="InterPro" id="IPR009678">
    <property type="entry name" value="Phage_tail_completion_R"/>
</dbReference>
<organism evidence="1 2">
    <name type="scientific">Acinetobacter populi</name>
    <dbReference type="NCBI Taxonomy" id="1582270"/>
    <lineage>
        <taxon>Bacteria</taxon>
        <taxon>Pseudomonadati</taxon>
        <taxon>Pseudomonadota</taxon>
        <taxon>Gammaproteobacteria</taxon>
        <taxon>Moraxellales</taxon>
        <taxon>Moraxellaceae</taxon>
        <taxon>Acinetobacter</taxon>
    </lineage>
</organism>
<keyword evidence="2" id="KW-1185">Reference proteome</keyword>
<dbReference type="OrthoDB" id="8564199at2"/>
<proteinExistence type="predicted"/>
<dbReference type="RefSeq" id="WP_087619367.1">
    <property type="nucleotide sequence ID" value="NZ_NEXX01000001.1"/>
</dbReference>
<evidence type="ECO:0008006" key="3">
    <source>
        <dbReference type="Google" id="ProtNLM"/>
    </source>
</evidence>
<dbReference type="EMBL" id="NEXX01000001">
    <property type="protein sequence ID" value="OUY08704.1"/>
    <property type="molecule type" value="Genomic_DNA"/>
</dbReference>
<evidence type="ECO:0000313" key="1">
    <source>
        <dbReference type="EMBL" id="OUY08704.1"/>
    </source>
</evidence>
<reference evidence="1 2" key="1">
    <citation type="submission" date="2017-05" db="EMBL/GenBank/DDBJ databases">
        <title>Acinetobacter populi ANC 5415 (= PBJ7), whole genome shotgun sequencing project.</title>
        <authorList>
            <person name="Nemec A."/>
            <person name="Radolfova-Krizova L."/>
        </authorList>
    </citation>
    <scope>NUCLEOTIDE SEQUENCE [LARGE SCALE GENOMIC DNA]</scope>
    <source>
        <strain evidence="1 2">PBJ7</strain>
    </source>
</reference>
<dbReference type="AlphaFoldDB" id="A0A1Z9Z2L9"/>
<dbReference type="Pfam" id="PF06891">
    <property type="entry name" value="P2_Phage_GpR"/>
    <property type="match status" value="1"/>
</dbReference>
<name>A0A1Z9Z2L9_9GAMM</name>
<gene>
    <name evidence="1" type="ORF">CAP51_03575</name>
</gene>
<dbReference type="Proteomes" id="UP000196536">
    <property type="component" value="Unassembled WGS sequence"/>
</dbReference>
<evidence type="ECO:0000313" key="2">
    <source>
        <dbReference type="Proteomes" id="UP000196536"/>
    </source>
</evidence>
<sequence length="173" mass="19675">MKKIQQLREYLINSIAGLKTNPDTMQIKAMSGNPVCSMGNNLNIEYRYNVELILVDFANDLDLLMIPLLVWISEHQSDLLVNPDKAKTTINFEMDVIDNSKVDIRVTFPLTERHIINNNDGQLNINVPAEPQYQPFWPAQTLELQDQEGSTLVSFQTADQKGAALEMPFPTKR</sequence>
<comment type="caution">
    <text evidence="1">The sequence shown here is derived from an EMBL/GenBank/DDBJ whole genome shotgun (WGS) entry which is preliminary data.</text>
</comment>
<accession>A0A1Z9Z2L9</accession>